<evidence type="ECO:0000313" key="1">
    <source>
        <dbReference type="EMBL" id="CAG8437910.1"/>
    </source>
</evidence>
<feature type="non-terminal residue" evidence="1">
    <location>
        <position position="520"/>
    </location>
</feature>
<protein>
    <submittedName>
        <fullName evidence="1">10110_t:CDS:1</fullName>
    </submittedName>
</protein>
<comment type="caution">
    <text evidence="1">The sequence shown here is derived from an EMBL/GenBank/DDBJ whole genome shotgun (WGS) entry which is preliminary data.</text>
</comment>
<accession>A0ACA9JV33</accession>
<reference evidence="1" key="1">
    <citation type="submission" date="2021-06" db="EMBL/GenBank/DDBJ databases">
        <authorList>
            <person name="Kallberg Y."/>
            <person name="Tangrot J."/>
            <person name="Rosling A."/>
        </authorList>
    </citation>
    <scope>NUCLEOTIDE SEQUENCE</scope>
    <source>
        <strain evidence="1">CL356</strain>
    </source>
</reference>
<gene>
    <name evidence="1" type="ORF">ACOLOM_LOCUS41</name>
</gene>
<name>A0ACA9JV33_9GLOM</name>
<sequence length="520" mass="58853">MNIYNNRSIPPIQDIAIDIMGENRRGFLHTPTTEELEEENIITPNREHFMTQQPEFQLGKGRRLSKSRGEFQRGTSVNFGSGSAKTLNQCKILVHNNRSIHLERELLLEEAVTNSQQRLQDKLVEMTKAVKEQIDNCDAGKNILNIELTKKRKKIKTGESVEHAKTGDESNEERKDKKKEVEDTMVAANGEIRWKKRASELTNEVEMLKRRLCVVELELEAAKLNVAPNKRRKTKVAQRIKEEVEQGTSVSTTTLNAKQSGKVTTAKRGSKRHIEPDCQIFEKIQGTNDEVWKSFDIHQAISFLQQIKLLIQANSMFTPAMGTLNAVLKDSPFQHGIVIKQAIVKIIGFMSAKLTDVLHVIENATVDSKARQSYPSLFLESPILSISEKSEIMETLANSFASLIKAIHVLSKRMIRDLFQESTDSVDNTTTAYNDPRNVISELLIHVCNVEPRLKEAVSFVAAKECLRLVFEEFEENRLMPSQDGSSPHGEIVPFMTTKISLSCEEVNNETLSKIDKEVK</sequence>
<organism evidence="1 2">
    <name type="scientific">Acaulospora colombiana</name>
    <dbReference type="NCBI Taxonomy" id="27376"/>
    <lineage>
        <taxon>Eukaryota</taxon>
        <taxon>Fungi</taxon>
        <taxon>Fungi incertae sedis</taxon>
        <taxon>Mucoromycota</taxon>
        <taxon>Glomeromycotina</taxon>
        <taxon>Glomeromycetes</taxon>
        <taxon>Diversisporales</taxon>
        <taxon>Acaulosporaceae</taxon>
        <taxon>Acaulospora</taxon>
    </lineage>
</organism>
<dbReference type="Proteomes" id="UP000789525">
    <property type="component" value="Unassembled WGS sequence"/>
</dbReference>
<proteinExistence type="predicted"/>
<evidence type="ECO:0000313" key="2">
    <source>
        <dbReference type="Proteomes" id="UP000789525"/>
    </source>
</evidence>
<dbReference type="EMBL" id="CAJVPT010000035">
    <property type="protein sequence ID" value="CAG8437910.1"/>
    <property type="molecule type" value="Genomic_DNA"/>
</dbReference>
<keyword evidence="2" id="KW-1185">Reference proteome</keyword>